<name>A0A6M3M410_9ZZZZ</name>
<feature type="transmembrane region" description="Helical" evidence="1">
    <location>
        <begin position="6"/>
        <end position="33"/>
    </location>
</feature>
<proteinExistence type="predicted"/>
<evidence type="ECO:0000313" key="2">
    <source>
        <dbReference type="EMBL" id="QJB01844.1"/>
    </source>
</evidence>
<dbReference type="AlphaFoldDB" id="A0A6M3M410"/>
<reference evidence="2" key="1">
    <citation type="submission" date="2020-03" db="EMBL/GenBank/DDBJ databases">
        <title>The deep terrestrial virosphere.</title>
        <authorList>
            <person name="Holmfeldt K."/>
            <person name="Nilsson E."/>
            <person name="Simone D."/>
            <person name="Lopez-Fernandez M."/>
            <person name="Wu X."/>
            <person name="de Brujin I."/>
            <person name="Lundin D."/>
            <person name="Andersson A."/>
            <person name="Bertilsson S."/>
            <person name="Dopson M."/>
        </authorList>
    </citation>
    <scope>NUCLEOTIDE SEQUENCE</scope>
    <source>
        <strain evidence="2">MM171B01839</strain>
    </source>
</reference>
<protein>
    <submittedName>
        <fullName evidence="2">Uncharacterized protein</fullName>
    </submittedName>
</protein>
<sequence>MLLLRLIWWVAKYGGIMLLGFLAWPAILGYRIIEQKVQQMDDASIGGACILTLVAELGWIVFLALLLAPPGG</sequence>
<accession>A0A6M3M410</accession>
<keyword evidence="1" id="KW-0472">Membrane</keyword>
<feature type="transmembrane region" description="Helical" evidence="1">
    <location>
        <begin position="45"/>
        <end position="68"/>
    </location>
</feature>
<gene>
    <name evidence="2" type="ORF">MM171B01839_0007</name>
</gene>
<organism evidence="2">
    <name type="scientific">viral metagenome</name>
    <dbReference type="NCBI Taxonomy" id="1070528"/>
    <lineage>
        <taxon>unclassified sequences</taxon>
        <taxon>metagenomes</taxon>
        <taxon>organismal metagenomes</taxon>
    </lineage>
</organism>
<keyword evidence="1" id="KW-1133">Transmembrane helix</keyword>
<keyword evidence="1" id="KW-0812">Transmembrane</keyword>
<dbReference type="EMBL" id="MT143738">
    <property type="protein sequence ID" value="QJB01844.1"/>
    <property type="molecule type" value="Genomic_DNA"/>
</dbReference>
<evidence type="ECO:0000256" key="1">
    <source>
        <dbReference type="SAM" id="Phobius"/>
    </source>
</evidence>